<dbReference type="InterPro" id="IPR019660">
    <property type="entry name" value="Put_sensory_transdc_reg_YbjN"/>
</dbReference>
<evidence type="ECO:0000313" key="2">
    <source>
        <dbReference type="EMBL" id="MDR7329423.1"/>
    </source>
</evidence>
<gene>
    <name evidence="2" type="ORF">J2S39_001099</name>
</gene>
<accession>A0ABU1ZWV9</accession>
<keyword evidence="3" id="KW-1185">Reference proteome</keyword>
<evidence type="ECO:0000313" key="3">
    <source>
        <dbReference type="Proteomes" id="UP001180840"/>
    </source>
</evidence>
<dbReference type="Pfam" id="PF10722">
    <property type="entry name" value="YbjN"/>
    <property type="match status" value="1"/>
</dbReference>
<dbReference type="EMBL" id="JAVDXZ010000001">
    <property type="protein sequence ID" value="MDR7329423.1"/>
    <property type="molecule type" value="Genomic_DNA"/>
</dbReference>
<organism evidence="2 3">
    <name type="scientific">Corynebacterium guangdongense</name>
    <dbReference type="NCBI Taxonomy" id="1783348"/>
    <lineage>
        <taxon>Bacteria</taxon>
        <taxon>Bacillati</taxon>
        <taxon>Actinomycetota</taxon>
        <taxon>Actinomycetes</taxon>
        <taxon>Mycobacteriales</taxon>
        <taxon>Corynebacteriaceae</taxon>
        <taxon>Corynebacterium</taxon>
    </lineage>
</organism>
<protein>
    <recommendedName>
        <fullName evidence="4">YbjN domain-containing protein</fullName>
    </recommendedName>
</protein>
<dbReference type="RefSeq" id="WP_290194158.1">
    <property type="nucleotide sequence ID" value="NZ_CP047654.1"/>
</dbReference>
<dbReference type="Proteomes" id="UP001180840">
    <property type="component" value="Unassembled WGS sequence"/>
</dbReference>
<name>A0ABU1ZWV9_9CORY</name>
<evidence type="ECO:0000256" key="1">
    <source>
        <dbReference type="SAM" id="MobiDB-lite"/>
    </source>
</evidence>
<sequence length="182" mass="20051">MSQPHHPAADTPEENSATPERHQDGPVAAVTPERIAEILTAENLEFRLDSAPVGADEAPLTVVRTGFDNMALTFAVTDGRIFAEGLWRASIPVDNAAKLLYDVNYFNQMQITPTLRFFEGADGRLAVSGVRQIPVTTGLSRNQIGVFVLTTIEAFVRAFETMEQENPELVTWTEGHHDHDHA</sequence>
<feature type="region of interest" description="Disordered" evidence="1">
    <location>
        <begin position="1"/>
        <end position="29"/>
    </location>
</feature>
<comment type="caution">
    <text evidence="2">The sequence shown here is derived from an EMBL/GenBank/DDBJ whole genome shotgun (WGS) entry which is preliminary data.</text>
</comment>
<evidence type="ECO:0008006" key="4">
    <source>
        <dbReference type="Google" id="ProtNLM"/>
    </source>
</evidence>
<reference evidence="2" key="1">
    <citation type="submission" date="2023-07" db="EMBL/GenBank/DDBJ databases">
        <title>Sequencing the genomes of 1000 actinobacteria strains.</title>
        <authorList>
            <person name="Klenk H.-P."/>
        </authorList>
    </citation>
    <scope>NUCLEOTIDE SEQUENCE</scope>
    <source>
        <strain evidence="2">DSM 107476</strain>
    </source>
</reference>
<proteinExistence type="predicted"/>